<organism evidence="2 3">
    <name type="scientific">Hymenobacter mucosus</name>
    <dbReference type="NCBI Taxonomy" id="1411120"/>
    <lineage>
        <taxon>Bacteria</taxon>
        <taxon>Pseudomonadati</taxon>
        <taxon>Bacteroidota</taxon>
        <taxon>Cytophagia</taxon>
        <taxon>Cytophagales</taxon>
        <taxon>Hymenobacteraceae</taxon>
        <taxon>Hymenobacter</taxon>
    </lineage>
</organism>
<evidence type="ECO:0008006" key="4">
    <source>
        <dbReference type="Google" id="ProtNLM"/>
    </source>
</evidence>
<name>A0A238WXX7_9BACT</name>
<dbReference type="Proteomes" id="UP000198310">
    <property type="component" value="Unassembled WGS sequence"/>
</dbReference>
<feature type="signal peptide" evidence="1">
    <location>
        <begin position="1"/>
        <end position="20"/>
    </location>
</feature>
<sequence>MKKVTILLATFLLSSSLAFAQSEFRKLNQQAADAYEAKNYKSSGMLYDQAFKQAKAQPSSADLYNAACSWSQAGDATKAFQYLDKATAAGWENVAHVKQDTDLTALHTDKRWQPMLTKLQASVAKIEANYNKPLKQQLDSIHALDQGGRMKYDAIEKQYGMKSPEMTALWKEIEATDAHNLQRITKLLDTHGWPTKAEVGNTGTTTVFLVIQHSNLPVMEKYFPMAKQAAERGDLSKSALALLQDRILIGQGKPQIYGSQLHTDSATGKTVFSPIEDEAHVDERRAAIGMEPLASYAKRFGLVYTPPAQ</sequence>
<keyword evidence="3" id="KW-1185">Reference proteome</keyword>
<proteinExistence type="predicted"/>
<dbReference type="AlphaFoldDB" id="A0A238WXX7"/>
<protein>
    <recommendedName>
        <fullName evidence="4">Sel1 repeat family protein</fullName>
    </recommendedName>
</protein>
<keyword evidence="1" id="KW-0732">Signal</keyword>
<accession>A0A238WXX7</accession>
<gene>
    <name evidence="2" type="ORF">SAMN06269173_103232</name>
</gene>
<evidence type="ECO:0000313" key="3">
    <source>
        <dbReference type="Proteomes" id="UP000198310"/>
    </source>
</evidence>
<dbReference type="InterPro" id="IPR046732">
    <property type="entry name" value="DUF6624"/>
</dbReference>
<evidence type="ECO:0000256" key="1">
    <source>
        <dbReference type="SAM" id="SignalP"/>
    </source>
</evidence>
<evidence type="ECO:0000313" key="2">
    <source>
        <dbReference type="EMBL" id="SNR51201.1"/>
    </source>
</evidence>
<dbReference type="NCBIfam" id="NF047558">
    <property type="entry name" value="TPR_END_plus"/>
    <property type="match status" value="1"/>
</dbReference>
<reference evidence="3" key="1">
    <citation type="submission" date="2017-06" db="EMBL/GenBank/DDBJ databases">
        <authorList>
            <person name="Varghese N."/>
            <person name="Submissions S."/>
        </authorList>
    </citation>
    <scope>NUCLEOTIDE SEQUENCE [LARGE SCALE GENOMIC DNA]</scope>
    <source>
        <strain evidence="3">DSM 28041</strain>
    </source>
</reference>
<feature type="chain" id="PRO_5012037191" description="Sel1 repeat family protein" evidence="1">
    <location>
        <begin position="21"/>
        <end position="309"/>
    </location>
</feature>
<dbReference type="EMBL" id="FZNS01000003">
    <property type="protein sequence ID" value="SNR51201.1"/>
    <property type="molecule type" value="Genomic_DNA"/>
</dbReference>
<dbReference type="Pfam" id="PF20329">
    <property type="entry name" value="DUF6624"/>
    <property type="match status" value="1"/>
</dbReference>
<dbReference type="RefSeq" id="WP_245855307.1">
    <property type="nucleotide sequence ID" value="NZ_FZNS01000003.1"/>
</dbReference>